<dbReference type="Proteomes" id="UP001500253">
    <property type="component" value="Unassembled WGS sequence"/>
</dbReference>
<reference evidence="1 2" key="1">
    <citation type="journal article" date="2019" name="Int. J. Syst. Evol. Microbiol.">
        <title>The Global Catalogue of Microorganisms (GCM) 10K type strain sequencing project: providing services to taxonomists for standard genome sequencing and annotation.</title>
        <authorList>
            <consortium name="The Broad Institute Genomics Platform"/>
            <consortium name="The Broad Institute Genome Sequencing Center for Infectious Disease"/>
            <person name="Wu L."/>
            <person name="Ma J."/>
        </authorList>
    </citation>
    <scope>NUCLEOTIDE SEQUENCE [LARGE SCALE GENOMIC DNA]</scope>
    <source>
        <strain evidence="1 2">JCM 4316</strain>
    </source>
</reference>
<organism evidence="1 2">
    <name type="scientific">Streptomyces cuspidosporus</name>
    <dbReference type="NCBI Taxonomy" id="66882"/>
    <lineage>
        <taxon>Bacteria</taxon>
        <taxon>Bacillati</taxon>
        <taxon>Actinomycetota</taxon>
        <taxon>Actinomycetes</taxon>
        <taxon>Kitasatosporales</taxon>
        <taxon>Streptomycetaceae</taxon>
        <taxon>Streptomyces</taxon>
    </lineage>
</organism>
<comment type="caution">
    <text evidence="1">The sequence shown here is derived from an EMBL/GenBank/DDBJ whole genome shotgun (WGS) entry which is preliminary data.</text>
</comment>
<dbReference type="EMBL" id="BAAASD010000063">
    <property type="protein sequence ID" value="GAA2372849.1"/>
    <property type="molecule type" value="Genomic_DNA"/>
</dbReference>
<sequence length="89" mass="9750">MALLITPRSVLRRHARLIAWKWTYPSRRPSRPPKPEALRHLVVRLARENPGHGGVPAGCGGGVVAVRRYALGLMPRARLNAALNANASE</sequence>
<keyword evidence="2" id="KW-1185">Reference proteome</keyword>
<name>A0ABN3H906_9ACTN</name>
<evidence type="ECO:0000313" key="1">
    <source>
        <dbReference type="EMBL" id="GAA2372849.1"/>
    </source>
</evidence>
<evidence type="ECO:0008006" key="3">
    <source>
        <dbReference type="Google" id="ProtNLM"/>
    </source>
</evidence>
<evidence type="ECO:0000313" key="2">
    <source>
        <dbReference type="Proteomes" id="UP001500253"/>
    </source>
</evidence>
<accession>A0ABN3H906</accession>
<gene>
    <name evidence="1" type="ORF">GCM10010246_79410</name>
</gene>
<proteinExistence type="predicted"/>
<protein>
    <recommendedName>
        <fullName evidence="3">Transposase</fullName>
    </recommendedName>
</protein>